<sequence length="75" mass="8225">APPPSLTICLLQKCSHCQEVGATLGCYCKGCSLSYHYVCAVQAGCFLNEENLSIKCPKHKHRTLKVIITDQSERG</sequence>
<evidence type="ECO:0000259" key="5">
    <source>
        <dbReference type="PROSITE" id="PS51805"/>
    </source>
</evidence>
<dbReference type="GO" id="GO:0008270">
    <property type="term" value="F:zinc ion binding"/>
    <property type="evidence" value="ECO:0007669"/>
    <property type="project" value="UniProtKB-KW"/>
</dbReference>
<name>A0A4W3GQP1_CALMI</name>
<dbReference type="Proteomes" id="UP000314986">
    <property type="component" value="Unassembled WGS sequence"/>
</dbReference>
<reference evidence="7" key="3">
    <citation type="journal article" date="2014" name="Nature">
        <title>Elephant shark genome provides unique insights into gnathostome evolution.</title>
        <authorList>
            <consortium name="International Elephant Shark Genome Sequencing Consortium"/>
            <person name="Venkatesh B."/>
            <person name="Lee A.P."/>
            <person name="Ravi V."/>
            <person name="Maurya A.K."/>
            <person name="Lian M.M."/>
            <person name="Swann J.B."/>
            <person name="Ohta Y."/>
            <person name="Flajnik M.F."/>
            <person name="Sutoh Y."/>
            <person name="Kasahara M."/>
            <person name="Hoon S."/>
            <person name="Gangu V."/>
            <person name="Roy S.W."/>
            <person name="Irimia M."/>
            <person name="Korzh V."/>
            <person name="Kondrychyn I."/>
            <person name="Lim Z.W."/>
            <person name="Tay B.H."/>
            <person name="Tohari S."/>
            <person name="Kong K.W."/>
            <person name="Ho S."/>
            <person name="Lorente-Galdos B."/>
            <person name="Quilez J."/>
            <person name="Marques-Bonet T."/>
            <person name="Raney B.J."/>
            <person name="Ingham P.W."/>
            <person name="Tay A."/>
            <person name="Hillier L.W."/>
            <person name="Minx P."/>
            <person name="Boehm T."/>
            <person name="Wilson R.K."/>
            <person name="Brenner S."/>
            <person name="Warren W.C."/>
        </authorList>
    </citation>
    <scope>NUCLEOTIDE SEQUENCE [LARGE SCALE GENOMIC DNA]</scope>
</reference>
<reference evidence="6" key="4">
    <citation type="submission" date="2025-08" db="UniProtKB">
        <authorList>
            <consortium name="Ensembl"/>
        </authorList>
    </citation>
    <scope>IDENTIFICATION</scope>
</reference>
<evidence type="ECO:0000313" key="7">
    <source>
        <dbReference type="Proteomes" id="UP000314986"/>
    </source>
</evidence>
<evidence type="ECO:0000313" key="6">
    <source>
        <dbReference type="Ensembl" id="ENSCMIP00000005325.1"/>
    </source>
</evidence>
<reference evidence="6" key="5">
    <citation type="submission" date="2025-09" db="UniProtKB">
        <authorList>
            <consortium name="Ensembl"/>
        </authorList>
    </citation>
    <scope>IDENTIFICATION</scope>
</reference>
<evidence type="ECO:0000256" key="3">
    <source>
        <dbReference type="ARBA" id="ARBA00022771"/>
    </source>
</evidence>
<proteinExistence type="predicted"/>
<dbReference type="GeneTree" id="ENSGT00940000157896"/>
<dbReference type="GO" id="GO:0006357">
    <property type="term" value="P:regulation of transcription by RNA polymerase II"/>
    <property type="evidence" value="ECO:0007669"/>
    <property type="project" value="TreeGrafter"/>
</dbReference>
<reference evidence="7" key="2">
    <citation type="journal article" date="2007" name="PLoS Biol.">
        <title>Survey sequencing and comparative analysis of the elephant shark (Callorhinchus milii) genome.</title>
        <authorList>
            <person name="Venkatesh B."/>
            <person name="Kirkness E.F."/>
            <person name="Loh Y.H."/>
            <person name="Halpern A.L."/>
            <person name="Lee A.P."/>
            <person name="Johnson J."/>
            <person name="Dandona N."/>
            <person name="Viswanathan L.D."/>
            <person name="Tay A."/>
            <person name="Venter J.C."/>
            <person name="Strausberg R.L."/>
            <person name="Brenner S."/>
        </authorList>
    </citation>
    <scope>NUCLEOTIDE SEQUENCE [LARGE SCALE GENOMIC DNA]</scope>
</reference>
<dbReference type="InterPro" id="IPR052440">
    <property type="entry name" value="Trans_Reg/Chrom_Remod"/>
</dbReference>
<dbReference type="PANTHER" id="PTHR14955">
    <property type="entry name" value="RETINOIC ACID INDUCED 1/TRANSCRIPTION FACTOR 20"/>
    <property type="match status" value="1"/>
</dbReference>
<keyword evidence="4" id="KW-0862">Zinc</keyword>
<evidence type="ECO:0000256" key="1">
    <source>
        <dbReference type="ARBA" id="ARBA00022553"/>
    </source>
</evidence>
<dbReference type="AlphaFoldDB" id="A0A4W3GQP1"/>
<dbReference type="SMART" id="SM00249">
    <property type="entry name" value="PHD"/>
    <property type="match status" value="1"/>
</dbReference>
<dbReference type="Ensembl" id="ENSCMIT00000005509.1">
    <property type="protein sequence ID" value="ENSCMIP00000005325.1"/>
    <property type="gene ID" value="ENSCMIG00000003101.1"/>
</dbReference>
<dbReference type="PROSITE" id="PS51805">
    <property type="entry name" value="EPHD"/>
    <property type="match status" value="1"/>
</dbReference>
<keyword evidence="1" id="KW-0597">Phosphoprotein</keyword>
<dbReference type="InterPro" id="IPR001965">
    <property type="entry name" value="Znf_PHD"/>
</dbReference>
<feature type="domain" description="PHD-type" evidence="5">
    <location>
        <begin position="1"/>
        <end position="60"/>
    </location>
</feature>
<keyword evidence="3" id="KW-0863">Zinc-finger</keyword>
<dbReference type="InParanoid" id="A0A4W3GQP1"/>
<protein>
    <recommendedName>
        <fullName evidence="5">PHD-type domain-containing protein</fullName>
    </recommendedName>
</protein>
<dbReference type="InterPro" id="IPR034732">
    <property type="entry name" value="EPHD"/>
</dbReference>
<dbReference type="STRING" id="7868.ENSCMIP00000005325"/>
<keyword evidence="2" id="KW-0479">Metal-binding</keyword>
<accession>A0A4W3GQP1</accession>
<evidence type="ECO:0000256" key="2">
    <source>
        <dbReference type="ARBA" id="ARBA00022723"/>
    </source>
</evidence>
<dbReference type="InterPro" id="IPR013083">
    <property type="entry name" value="Znf_RING/FYVE/PHD"/>
</dbReference>
<evidence type="ECO:0000256" key="4">
    <source>
        <dbReference type="ARBA" id="ARBA00022833"/>
    </source>
</evidence>
<dbReference type="GO" id="GO:0005634">
    <property type="term" value="C:nucleus"/>
    <property type="evidence" value="ECO:0007669"/>
    <property type="project" value="TreeGrafter"/>
</dbReference>
<organism evidence="6 7">
    <name type="scientific">Callorhinchus milii</name>
    <name type="common">Ghost shark</name>
    <dbReference type="NCBI Taxonomy" id="7868"/>
    <lineage>
        <taxon>Eukaryota</taxon>
        <taxon>Metazoa</taxon>
        <taxon>Chordata</taxon>
        <taxon>Craniata</taxon>
        <taxon>Vertebrata</taxon>
        <taxon>Chondrichthyes</taxon>
        <taxon>Holocephali</taxon>
        <taxon>Chimaeriformes</taxon>
        <taxon>Callorhinchidae</taxon>
        <taxon>Callorhinchus</taxon>
    </lineage>
</organism>
<dbReference type="Gene3D" id="3.30.40.10">
    <property type="entry name" value="Zinc/RING finger domain, C3HC4 (zinc finger)"/>
    <property type="match status" value="1"/>
</dbReference>
<dbReference type="PANTHER" id="PTHR14955:SF4">
    <property type="entry name" value="PHD-TYPE DOMAIN-CONTAINING PROTEIN"/>
    <property type="match status" value="1"/>
</dbReference>
<keyword evidence="7" id="KW-1185">Reference proteome</keyword>
<reference evidence="7" key="1">
    <citation type="journal article" date="2006" name="Science">
        <title>Ancient noncoding elements conserved in the human genome.</title>
        <authorList>
            <person name="Venkatesh B."/>
            <person name="Kirkness E.F."/>
            <person name="Loh Y.H."/>
            <person name="Halpern A.L."/>
            <person name="Lee A.P."/>
            <person name="Johnson J."/>
            <person name="Dandona N."/>
            <person name="Viswanathan L.D."/>
            <person name="Tay A."/>
            <person name="Venter J.C."/>
            <person name="Strausberg R.L."/>
            <person name="Brenner S."/>
        </authorList>
    </citation>
    <scope>NUCLEOTIDE SEQUENCE [LARGE SCALE GENOMIC DNA]</scope>
</reference>